<sequence>MPTTLILHALCNSPLLIKHLPEASSFDREPLSPAEVSSPLNLDQKLGHLYEDALALLIQSSHRYELLERNLQLQSSIHKTQGEIDFLLRDHASGRLIHLELAVKFYLAVQSPDGLLLPGPDARDNFFKKLHRLRSHQLILTKKYRDHLPAKYRNESIAPQHLILGAVFDHITSGHPAEAEFLSHGARRGHWLRQCELITHFPNRHIQTIPKHLWPVETSQLPSHLLHPFSNDSPLDRCLLLKIQDHPHPIFLTPDNYPQSS</sequence>
<dbReference type="EMBL" id="CP066776">
    <property type="protein sequence ID" value="QQL46123.1"/>
    <property type="molecule type" value="Genomic_DNA"/>
</dbReference>
<accession>A0A6B3L2P5</accession>
<evidence type="ECO:0000313" key="1">
    <source>
        <dbReference type="EMBL" id="QQL46123.1"/>
    </source>
</evidence>
<dbReference type="AlphaFoldDB" id="A0A6B3L2P5"/>
<dbReference type="InterPro" id="IPR015003">
    <property type="entry name" value="DUF1853"/>
</dbReference>
<proteinExistence type="predicted"/>
<dbReference type="KEGG" id="soa:G3M56_005950"/>
<protein>
    <submittedName>
        <fullName evidence="1">DUF1853 family protein</fullName>
    </submittedName>
</protein>
<dbReference type="RefSeq" id="WP_164362811.1">
    <property type="nucleotide sequence ID" value="NZ_CP066776.1"/>
</dbReference>
<dbReference type="Pfam" id="PF08907">
    <property type="entry name" value="DUF1853"/>
    <property type="match status" value="1"/>
</dbReference>
<gene>
    <name evidence="1" type="ORF">G3M56_005950</name>
</gene>
<dbReference type="Proteomes" id="UP000475117">
    <property type="component" value="Chromosome"/>
</dbReference>
<keyword evidence="2" id="KW-1185">Reference proteome</keyword>
<evidence type="ECO:0000313" key="2">
    <source>
        <dbReference type="Proteomes" id="UP000475117"/>
    </source>
</evidence>
<organism evidence="1 2">
    <name type="scientific">Sulfuriroseicoccus oceanibius</name>
    <dbReference type="NCBI Taxonomy" id="2707525"/>
    <lineage>
        <taxon>Bacteria</taxon>
        <taxon>Pseudomonadati</taxon>
        <taxon>Verrucomicrobiota</taxon>
        <taxon>Verrucomicrobiia</taxon>
        <taxon>Verrucomicrobiales</taxon>
        <taxon>Verrucomicrobiaceae</taxon>
        <taxon>Sulfuriroseicoccus</taxon>
    </lineage>
</organism>
<name>A0A6B3L2P5_9BACT</name>
<reference evidence="1 2" key="1">
    <citation type="submission" date="2020-12" db="EMBL/GenBank/DDBJ databases">
        <title>Sulforoseuscoccus oceanibium gen. nov., sp. nov., a representative of the phylum Verrucomicrobia with special cytoplasmic membrane, and proposal of Sulforoseuscoccusaceae fam. nov.</title>
        <authorList>
            <person name="Xi F."/>
        </authorList>
    </citation>
    <scope>NUCLEOTIDE SEQUENCE [LARGE SCALE GENOMIC DNA]</scope>
    <source>
        <strain evidence="1 2">T37</strain>
    </source>
</reference>